<dbReference type="EMBL" id="CP035913">
    <property type="protein sequence ID" value="QBE64615.1"/>
    <property type="molecule type" value="Genomic_DNA"/>
</dbReference>
<evidence type="ECO:0000256" key="1">
    <source>
        <dbReference type="SAM" id="Coils"/>
    </source>
</evidence>
<proteinExistence type="predicted"/>
<gene>
    <name evidence="3" type="ORF">EWM63_17805</name>
</gene>
<dbReference type="Pfam" id="PF13946">
    <property type="entry name" value="DUF4214"/>
    <property type="match status" value="1"/>
</dbReference>
<reference evidence="3 4" key="1">
    <citation type="submission" date="2019-02" db="EMBL/GenBank/DDBJ databases">
        <title>Draft Genome Sequences of Six Type Strains of the Genus Massilia.</title>
        <authorList>
            <person name="Miess H."/>
            <person name="Frediansyhah A."/>
            <person name="Gross H."/>
        </authorList>
    </citation>
    <scope>NUCLEOTIDE SEQUENCE [LARGE SCALE GENOMIC DNA]</scope>
    <source>
        <strain evidence="3 4">DSM 17473</strain>
    </source>
</reference>
<keyword evidence="1" id="KW-0175">Coiled coil</keyword>
<evidence type="ECO:0000259" key="2">
    <source>
        <dbReference type="Pfam" id="PF13946"/>
    </source>
</evidence>
<evidence type="ECO:0000313" key="3">
    <source>
        <dbReference type="EMBL" id="QBE64615.1"/>
    </source>
</evidence>
<dbReference type="OrthoDB" id="8749115at2"/>
<sequence>MATTYHAALQELYVAYFNRPADPGGLDYWEGIVEAANGNLSAVSATFAASPEYKDAFAGKTNEQIVDQLYMNLFGHAADAGGKKFYADALTQGRITVDLVVRDIAGGAQGADDVAFSNKAKAALAFTAALDTDAEKAGYAGEDALALAKEFIAGITTDASYAAAVTPAALAEVINDVVHAGTPFVLVDALAALDAANDAVSDFLAETDLDEDEDTDTTEEDIEAAVTAAGEAIEEAGVEGYVDASTAVKAALVSDAQEALVLELADAEKAYATSVAAADKVTGLSDAIEAQTTAADAVEAADEAAADAGAVVLGAVAAYNGFNADADAEVADDGTVTGVIELNDDGELVLADDITEADNKGVTALLNAVIAREEAETAATAAATAAADAALAVEVLDLSDDAEDELVAVGALIELTGTVDEDEAPTVEQILDERAALEAAVEAEEEGAEDALAAFNDAIDAFLTANTTALSEDVVAKADAVDTAQEALDDLNDAVEGLGEAQALMTQLEGLKDNIAFAEESFELNDYNLPRLLTTASVSATSGSDIYLANEDQAAARIVNFGAAGDDVLYIGSGYKLNTTGDITKGVNADLEVFFVKSGTSTNVIVETSAFGSNTATKEVITITLTGVAPADLEFANGIITHA</sequence>
<protein>
    <submittedName>
        <fullName evidence="3">DUF4214 domain-containing protein</fullName>
    </submittedName>
</protein>
<dbReference type="RefSeq" id="WP_130187732.1">
    <property type="nucleotide sequence ID" value="NZ_CP035913.1"/>
</dbReference>
<name>A0A4P6L0I4_9BURK</name>
<dbReference type="KEGG" id="plue:EWM63_17805"/>
<dbReference type="InterPro" id="IPR038255">
    <property type="entry name" value="PBS_linker_sf"/>
</dbReference>
<evidence type="ECO:0000313" key="4">
    <source>
        <dbReference type="Proteomes" id="UP000290637"/>
    </source>
</evidence>
<organism evidence="3 4">
    <name type="scientific">Pseudoduganella lutea</name>
    <dbReference type="NCBI Taxonomy" id="321985"/>
    <lineage>
        <taxon>Bacteria</taxon>
        <taxon>Pseudomonadati</taxon>
        <taxon>Pseudomonadota</taxon>
        <taxon>Betaproteobacteria</taxon>
        <taxon>Burkholderiales</taxon>
        <taxon>Oxalobacteraceae</taxon>
        <taxon>Telluria group</taxon>
        <taxon>Pseudoduganella</taxon>
    </lineage>
</organism>
<keyword evidence="4" id="KW-1185">Reference proteome</keyword>
<dbReference type="Proteomes" id="UP000290637">
    <property type="component" value="Chromosome"/>
</dbReference>
<dbReference type="Gene3D" id="1.10.3130.20">
    <property type="entry name" value="Phycobilisome linker domain"/>
    <property type="match status" value="1"/>
</dbReference>
<feature type="coiled-coil region" evidence="1">
    <location>
        <begin position="481"/>
        <end position="521"/>
    </location>
</feature>
<feature type="domain" description="DUF4214" evidence="2">
    <location>
        <begin position="46"/>
        <end position="96"/>
    </location>
</feature>
<dbReference type="InterPro" id="IPR025282">
    <property type="entry name" value="DUF4214"/>
</dbReference>
<accession>A0A4P6L0I4</accession>
<dbReference type="AlphaFoldDB" id="A0A4P6L0I4"/>